<dbReference type="EMBL" id="JAULSN010000011">
    <property type="protein sequence ID" value="KAK3361457.1"/>
    <property type="molecule type" value="Genomic_DNA"/>
</dbReference>
<accession>A0AAE0JTW2</accession>
<comment type="caution">
    <text evidence="1">The sequence shown here is derived from an EMBL/GenBank/DDBJ whole genome shotgun (WGS) entry which is preliminary data.</text>
</comment>
<dbReference type="PANTHER" id="PTHR35043">
    <property type="entry name" value="TRANSCRIPTION FACTOR DOMAIN-CONTAINING PROTEIN"/>
    <property type="match status" value="1"/>
</dbReference>
<dbReference type="Proteomes" id="UP001287356">
    <property type="component" value="Unassembled WGS sequence"/>
</dbReference>
<gene>
    <name evidence="1" type="ORF">B0T24DRAFT_724661</name>
</gene>
<proteinExistence type="predicted"/>
<evidence type="ECO:0000313" key="1">
    <source>
        <dbReference type="EMBL" id="KAK3361457.1"/>
    </source>
</evidence>
<evidence type="ECO:0000313" key="2">
    <source>
        <dbReference type="Proteomes" id="UP001287356"/>
    </source>
</evidence>
<keyword evidence="2" id="KW-1185">Reference proteome</keyword>
<dbReference type="PANTHER" id="PTHR35043:SF7">
    <property type="entry name" value="TRANSCRIPTION FACTOR DOMAIN-CONTAINING PROTEIN"/>
    <property type="match status" value="1"/>
</dbReference>
<name>A0AAE0JTW2_9PEZI</name>
<sequence length="77" mass="8578">MRLAAGLPISLLELNTFAHVVFAVYVFAAWWDKPLDINEPVIISLDRGDNASELVRDVKLTTVVSTSNEAFWLSDKS</sequence>
<reference evidence="1" key="2">
    <citation type="submission" date="2023-06" db="EMBL/GenBank/DDBJ databases">
        <authorList>
            <consortium name="Lawrence Berkeley National Laboratory"/>
            <person name="Haridas S."/>
            <person name="Hensen N."/>
            <person name="Bonometti L."/>
            <person name="Westerberg I."/>
            <person name="Brannstrom I.O."/>
            <person name="Guillou S."/>
            <person name="Cros-Aarteil S."/>
            <person name="Calhoun S."/>
            <person name="Kuo A."/>
            <person name="Mondo S."/>
            <person name="Pangilinan J."/>
            <person name="Riley R."/>
            <person name="Labutti K."/>
            <person name="Andreopoulos B."/>
            <person name="Lipzen A."/>
            <person name="Chen C."/>
            <person name="Yanf M."/>
            <person name="Daum C."/>
            <person name="Ng V."/>
            <person name="Clum A."/>
            <person name="Steindorff A."/>
            <person name="Ohm R."/>
            <person name="Martin F."/>
            <person name="Silar P."/>
            <person name="Natvig D."/>
            <person name="Lalanne C."/>
            <person name="Gautier V."/>
            <person name="Ament-Velasquez S.L."/>
            <person name="Kruys A."/>
            <person name="Hutchinson M.I."/>
            <person name="Powell A.J."/>
            <person name="Barry K."/>
            <person name="Miller A.N."/>
            <person name="Grigoriev I.V."/>
            <person name="Debuchy R."/>
            <person name="Gladieux P."/>
            <person name="Thoren M.H."/>
            <person name="Johannesson H."/>
        </authorList>
    </citation>
    <scope>NUCLEOTIDE SEQUENCE</scope>
    <source>
        <strain evidence="1">CBS 958.72</strain>
    </source>
</reference>
<dbReference type="AlphaFoldDB" id="A0AAE0JTW2"/>
<protein>
    <submittedName>
        <fullName evidence="1">Uncharacterized protein</fullName>
    </submittedName>
</protein>
<reference evidence="1" key="1">
    <citation type="journal article" date="2023" name="Mol. Phylogenet. Evol.">
        <title>Genome-scale phylogeny and comparative genomics of the fungal order Sordariales.</title>
        <authorList>
            <person name="Hensen N."/>
            <person name="Bonometti L."/>
            <person name="Westerberg I."/>
            <person name="Brannstrom I.O."/>
            <person name="Guillou S."/>
            <person name="Cros-Aarteil S."/>
            <person name="Calhoun S."/>
            <person name="Haridas S."/>
            <person name="Kuo A."/>
            <person name="Mondo S."/>
            <person name="Pangilinan J."/>
            <person name="Riley R."/>
            <person name="LaButti K."/>
            <person name="Andreopoulos B."/>
            <person name="Lipzen A."/>
            <person name="Chen C."/>
            <person name="Yan M."/>
            <person name="Daum C."/>
            <person name="Ng V."/>
            <person name="Clum A."/>
            <person name="Steindorff A."/>
            <person name="Ohm R.A."/>
            <person name="Martin F."/>
            <person name="Silar P."/>
            <person name="Natvig D.O."/>
            <person name="Lalanne C."/>
            <person name="Gautier V."/>
            <person name="Ament-Velasquez S.L."/>
            <person name="Kruys A."/>
            <person name="Hutchinson M.I."/>
            <person name="Powell A.J."/>
            <person name="Barry K."/>
            <person name="Miller A.N."/>
            <person name="Grigoriev I.V."/>
            <person name="Debuchy R."/>
            <person name="Gladieux P."/>
            <person name="Hiltunen Thoren M."/>
            <person name="Johannesson H."/>
        </authorList>
    </citation>
    <scope>NUCLEOTIDE SEQUENCE</scope>
    <source>
        <strain evidence="1">CBS 958.72</strain>
    </source>
</reference>
<organism evidence="1 2">
    <name type="scientific">Lasiosphaeria ovina</name>
    <dbReference type="NCBI Taxonomy" id="92902"/>
    <lineage>
        <taxon>Eukaryota</taxon>
        <taxon>Fungi</taxon>
        <taxon>Dikarya</taxon>
        <taxon>Ascomycota</taxon>
        <taxon>Pezizomycotina</taxon>
        <taxon>Sordariomycetes</taxon>
        <taxon>Sordariomycetidae</taxon>
        <taxon>Sordariales</taxon>
        <taxon>Lasiosphaeriaceae</taxon>
        <taxon>Lasiosphaeria</taxon>
    </lineage>
</organism>